<reference evidence="2 3" key="1">
    <citation type="submission" date="2012-04" db="EMBL/GenBank/DDBJ databases">
        <title>Improved High-Quality Draft sequence of Leptothrix ochracea L12.</title>
        <authorList>
            <consortium name="US DOE Joint Genome Institute"/>
            <person name="Lucas S."/>
            <person name="Han J."/>
            <person name="Lapidus A."/>
            <person name="Cheng J.-F."/>
            <person name="Goodwin L."/>
            <person name="Pitluck S."/>
            <person name="Peters L."/>
            <person name="Zeytun A."/>
            <person name="Detter J.C."/>
            <person name="Han C."/>
            <person name="Tapia R."/>
            <person name="Land M."/>
            <person name="Hauser L."/>
            <person name="Kyrpides N."/>
            <person name="Ivanova N."/>
            <person name="Pagani I."/>
            <person name="Stepanauskas R."/>
            <person name="Masland D."/>
            <person name="Poulton N."/>
            <person name="Emerson D."/>
            <person name="Fleming E."/>
            <person name="Woyke T."/>
        </authorList>
    </citation>
    <scope>NUCLEOTIDE SEQUENCE [LARGE SCALE GENOMIC DNA]</scope>
    <source>
        <strain evidence="2 3">L12</strain>
    </source>
</reference>
<dbReference type="Proteomes" id="UP000053899">
    <property type="component" value="Unassembled WGS sequence"/>
</dbReference>
<name>I4Z6A2_9BURK</name>
<sequence>MNRSGSSLTVSERLLGPSPWLSFLFLLVWMCVGVSAHAQIRKAEDHGKTGYALTGSHSTAKCEACHLNGVFKGTPRECVSCHTSGASHARSNVVKPANHLPTQNSCDTCHITRAFSGARFSHSGVQSGTCTNCHNGIYTSGKPQGHISTQASCDTCHRPSGWRPATAFDHTNVTPGTCATCHNGVTATGKHALHMPVAGASTCDNCHRPTGWKPTLWNHSQLVVSGQCATCHSGAYPPADGPVVNHIPYKSVTGITATNCDSCHKGYGSWATGMLHSSVSVSSQCATCHTGSYLGAVGKPATATHASVTGNCESCHKSTTSWTSGTSFVHSAANAVGTGACDNCHNGSTAKGKSATHIPVPAGSAKCDSCHKSQVSFALSFTMNHSVVISAACKTCHNGSYTSVGTQGALAKPAAHIPEVQLLSGATMDCKDCHSGTTSWLPARMNHNSSQGSGSGWCKACHASGTAYQGSMEKKSLTHKAKTTTPTDCSTSGCHKPLGNKGQAYSSWGG</sequence>
<dbReference type="Gene3D" id="1.10.720.180">
    <property type="match status" value="1"/>
</dbReference>
<dbReference type="GO" id="GO:0016491">
    <property type="term" value="F:oxidoreductase activity"/>
    <property type="evidence" value="ECO:0007669"/>
    <property type="project" value="TreeGrafter"/>
</dbReference>
<dbReference type="AlphaFoldDB" id="I4Z6A2"/>
<gene>
    <name evidence="2" type="ORF">LepocDRAFT_00004850</name>
</gene>
<dbReference type="PANTHER" id="PTHR35038">
    <property type="entry name" value="DISSIMILATORY SULFITE REDUCTASE SIRA"/>
    <property type="match status" value="1"/>
</dbReference>
<dbReference type="InterPro" id="IPR036280">
    <property type="entry name" value="Multihaem_cyt_sf"/>
</dbReference>
<evidence type="ECO:0000256" key="1">
    <source>
        <dbReference type="ARBA" id="ARBA00022729"/>
    </source>
</evidence>
<keyword evidence="3" id="KW-1185">Reference proteome</keyword>
<proteinExistence type="predicted"/>
<dbReference type="EMBL" id="JH660668">
    <property type="protein sequence ID" value="EIM31744.1"/>
    <property type="molecule type" value="Genomic_DNA"/>
</dbReference>
<keyword evidence="1" id="KW-0732">Signal</keyword>
<evidence type="ECO:0000313" key="2">
    <source>
        <dbReference type="EMBL" id="EIM31744.1"/>
    </source>
</evidence>
<dbReference type="PANTHER" id="PTHR35038:SF8">
    <property type="entry name" value="C-TYPE POLYHEME CYTOCHROME OMCC"/>
    <property type="match status" value="1"/>
</dbReference>
<dbReference type="Gene3D" id="3.90.10.10">
    <property type="entry name" value="Cytochrome C3"/>
    <property type="match status" value="4"/>
</dbReference>
<evidence type="ECO:0000313" key="3">
    <source>
        <dbReference type="Proteomes" id="UP000053899"/>
    </source>
</evidence>
<dbReference type="SUPFAM" id="SSF48695">
    <property type="entry name" value="Multiheme cytochromes"/>
    <property type="match status" value="3"/>
</dbReference>
<dbReference type="OrthoDB" id="9814800at2"/>
<organism evidence="2 3">
    <name type="scientific">Leptothrix ochracea L12</name>
    <dbReference type="NCBI Taxonomy" id="735332"/>
    <lineage>
        <taxon>Bacteria</taxon>
        <taxon>Pseudomonadati</taxon>
        <taxon>Pseudomonadota</taxon>
        <taxon>Betaproteobacteria</taxon>
        <taxon>Burkholderiales</taxon>
        <taxon>Sphaerotilaceae</taxon>
        <taxon>Leptothrix</taxon>
    </lineage>
</organism>
<accession>I4Z6A2</accession>
<dbReference type="HOGENOM" id="CLU_534000_0_0_4"/>
<protein>
    <submittedName>
        <fullName evidence="2">Uncharacterized protein</fullName>
    </submittedName>
</protein>
<dbReference type="InterPro" id="IPR051829">
    <property type="entry name" value="Multiheme_Cytochr_ET"/>
</dbReference>